<dbReference type="Pfam" id="PF20557">
    <property type="entry name" value="DnaT_2"/>
    <property type="match status" value="1"/>
</dbReference>
<dbReference type="RefSeq" id="YP_009005942.1">
    <property type="nucleotide sequence ID" value="NC_023566.1"/>
</dbReference>
<gene>
    <name evidence="2" type="ORF">P106B_16</name>
</gene>
<protein>
    <recommendedName>
        <fullName evidence="1">Putative DnaT-like domain-containing protein</fullName>
    </recommendedName>
</protein>
<dbReference type="KEGG" id="vg:18502962"/>
<dbReference type="EMBL" id="KF977490">
    <property type="protein sequence ID" value="AHJ10699.1"/>
    <property type="molecule type" value="Genomic_DNA"/>
</dbReference>
<dbReference type="GeneID" id="18502962"/>
<dbReference type="OrthoDB" id="18254at10239"/>
<accession>W6E8J6</accession>
<dbReference type="InterPro" id="IPR046787">
    <property type="entry name" value="DnaT_2"/>
</dbReference>
<keyword evidence="3" id="KW-1185">Reference proteome</keyword>
<proteinExistence type="predicted"/>
<sequence length="172" mass="18822">MAKYTTATVAGFETYHEARGRERPGTMTDPIVEAALLVASEWIDRVYGSSFIGRKTGGFVQVREWPRIGAVIIDPRYGYAFPSDAIPEQLTNAVYEAAWRQANSPGSLLVDYTPGKYSSVSVDGAVAVQYRQFSSAADVQTSYPIIDQLLYWLLDSDSGAYLSSFSGGVVRV</sequence>
<reference evidence="2 3" key="1">
    <citation type="journal article" date="2015" name="Microbiology">
        <title>Genomic and phenotypic characterization of Rhizobium gallicum phage vB_RglS_P106B.</title>
        <authorList>
            <person name="Halmillawewa A.P."/>
            <person name="Restrepo-Cordoba M."/>
            <person name="Yost C.K."/>
            <person name="Hynes M.F."/>
        </authorList>
    </citation>
    <scope>NUCLEOTIDE SEQUENCE [LARGE SCALE GENOMIC DNA]</scope>
</reference>
<evidence type="ECO:0000313" key="2">
    <source>
        <dbReference type="EMBL" id="AHJ10699.1"/>
    </source>
</evidence>
<feature type="domain" description="Putative DnaT-like" evidence="1">
    <location>
        <begin position="7"/>
        <end position="160"/>
    </location>
</feature>
<evidence type="ECO:0000313" key="3">
    <source>
        <dbReference type="Proteomes" id="UP000019367"/>
    </source>
</evidence>
<name>W6E8J6_9CAUD</name>
<evidence type="ECO:0000259" key="1">
    <source>
        <dbReference type="Pfam" id="PF20557"/>
    </source>
</evidence>
<dbReference type="Proteomes" id="UP000019367">
    <property type="component" value="Segment"/>
</dbReference>
<organism evidence="2 3">
    <name type="scientific">Rhizobium phage vB_RglS_P106B</name>
    <dbReference type="NCBI Taxonomy" id="1458697"/>
    <lineage>
        <taxon>Viruses</taxon>
        <taxon>Duplodnaviria</taxon>
        <taxon>Heunggongvirae</taxon>
        <taxon>Uroviricota</taxon>
        <taxon>Caudoviricetes</taxon>
        <taxon>Rigallicvirus</taxon>
        <taxon>Rigallicvirus P106B</taxon>
    </lineage>
</organism>